<comment type="caution">
    <text evidence="1">The sequence shown here is derived from an EMBL/GenBank/DDBJ whole genome shotgun (WGS) entry which is preliminary data.</text>
</comment>
<protein>
    <recommendedName>
        <fullName evidence="3">Amidinotransferase</fullName>
    </recommendedName>
</protein>
<gene>
    <name evidence="1" type="ORF">BDD18_2405</name>
</gene>
<dbReference type="Pfam" id="PF19420">
    <property type="entry name" value="DDAH_eukar"/>
    <property type="match status" value="1"/>
</dbReference>
<dbReference type="Proteomes" id="UP000316993">
    <property type="component" value="Unassembled WGS sequence"/>
</dbReference>
<evidence type="ECO:0008006" key="3">
    <source>
        <dbReference type="Google" id="ProtNLM"/>
    </source>
</evidence>
<evidence type="ECO:0000313" key="1">
    <source>
        <dbReference type="EMBL" id="TQN03706.1"/>
    </source>
</evidence>
<accession>A0A543L8K8</accession>
<sequence>MQAPAAVVMVRPHHFHPNPETAADNAYQGCSGAPASELARRAHAEVTEAAAQLRQAGVRVHLFDDEDPHGSMGQPATPDSVFPNNWFSTHAGGHVALYPMYAPSRRRERRSDIIELLKAQYRVQEVVDYSGLEADNVFLEGTGAMVLDHVGRVAYTAQSHRANPVALERFCTHFQYEPMVFATADATGQPCYHTNVMLCIGTEFAMGGFHMVSDPQRRREVQERLWESGRNLIELGPEQITNFAANALELQSRSGPVLALSARAAACLTPAQRRALEQHTTLLPLAVPTIELAGGSVRCMLAGIHLAPRPSMAPASREASATSTNLIQIGT</sequence>
<reference evidence="1 2" key="1">
    <citation type="submission" date="2019-06" db="EMBL/GenBank/DDBJ databases">
        <title>Genomic Encyclopedia of Archaeal and Bacterial Type Strains, Phase II (KMG-II): from individual species to whole genera.</title>
        <authorList>
            <person name="Goeker M."/>
        </authorList>
    </citation>
    <scope>NUCLEOTIDE SEQUENCE [LARGE SCALE GENOMIC DNA]</scope>
    <source>
        <strain evidence="1 2">DSM 7270</strain>
    </source>
</reference>
<dbReference type="Gene3D" id="3.75.10.10">
    <property type="entry name" value="L-arginine/glycine Amidinotransferase, Chain A"/>
    <property type="match status" value="1"/>
</dbReference>
<dbReference type="InterPro" id="IPR014541">
    <property type="entry name" value="Amdntrnsf_FN0238"/>
</dbReference>
<dbReference type="AlphaFoldDB" id="A0A543L8K8"/>
<dbReference type="RefSeq" id="WP_370541287.1">
    <property type="nucleotide sequence ID" value="NZ_JAFMZA010000032.1"/>
</dbReference>
<name>A0A543L8K8_9BURK</name>
<dbReference type="PANTHER" id="PTHR43224">
    <property type="entry name" value="AMIDINOTRANSFERASE"/>
    <property type="match status" value="1"/>
</dbReference>
<dbReference type="PANTHER" id="PTHR43224:SF1">
    <property type="entry name" value="AMIDINOTRANSFERASE"/>
    <property type="match status" value="1"/>
</dbReference>
<dbReference type="EMBL" id="VFPV01000002">
    <property type="protein sequence ID" value="TQN03706.1"/>
    <property type="molecule type" value="Genomic_DNA"/>
</dbReference>
<dbReference type="NCBIfam" id="NF046062">
    <property type="entry name" value="citrull_CtlX"/>
    <property type="match status" value="1"/>
</dbReference>
<evidence type="ECO:0000313" key="2">
    <source>
        <dbReference type="Proteomes" id="UP000316993"/>
    </source>
</evidence>
<proteinExistence type="predicted"/>
<dbReference type="SUPFAM" id="SSF55909">
    <property type="entry name" value="Pentein"/>
    <property type="match status" value="1"/>
</dbReference>
<organism evidence="1 2">
    <name type="scientific">Acidovorax temperans</name>
    <dbReference type="NCBI Taxonomy" id="80878"/>
    <lineage>
        <taxon>Bacteria</taxon>
        <taxon>Pseudomonadati</taxon>
        <taxon>Pseudomonadota</taxon>
        <taxon>Betaproteobacteria</taxon>
        <taxon>Burkholderiales</taxon>
        <taxon>Comamonadaceae</taxon>
        <taxon>Acidovorax</taxon>
    </lineage>
</organism>
<dbReference type="PIRSF" id="PIRSF028188">
    <property type="entry name" value="Amdntrnsf_FN0238"/>
    <property type="match status" value="1"/>
</dbReference>